<proteinExistence type="predicted"/>
<sequence length="779" mass="88499">MAKIKTEKIEISAGPLALIVGSSEITVALSRKLQQGGCEVVEAGEYPKSGKFNYIFQFGKVDIVKDSHIKFLKPYGKFLFIDYTGENISSITGLSGVKILRVENLNPWYFQKITDEILKITFTESDKNVSDIRLKPSFGTHKKVISEKTSLIKKEDPAQTDLNLKESYVEKKLSGNIIYFFIFILIFFFSITGFLYWQAKSALDIIFDTQDSFLTSDYSSVSKNLEKINEKLKLVKIIYGIAAGPLSPLKNLTFIVNTGQLLDSSEEFLKTSQFLLSEARNLNNRAAAQSSSAAFLSEGDFDSVTDKILKLSSSAKNLRQKIKFINFPGIPLDSIDTFLGSFITESDSLVQIFPQLKKILYTDKKNYLILFQNNMELRPTGGFIGSVGFLTLNRGNIENFEILDVYSIDGQLKGHVDPPEVFRIHFQQPNWFLRDSNFDPDFAASALQAQWFLEKSINRKVDGVIGMNLFLVQDLIKAVGGVILPDFNNEVITNDNFFIKAQLYINENFFAGSNAKRNYLNSVSGQLEQKLVSGDVSYLEVLRVFKKALDEKNIIFFFNDPSFQLDMEKLAWAGRVYDIGCININDSCFPDYLYINEANFGVNKANYFITKSIKVDKKININGQIITDLTLKFRNQSQNGLLQGGEYKNYLRLILPRNSQMINSAINNQIINNNLYEVSSYQKDKTIYGILLKIPENSELELKFSYLLSDLLKTNNLYYQFYFQKQPGDKISSLDLSFASSKLRISPYNFISQNKDNSVLTLSTDTSVDRIFQLRLPLE</sequence>
<organism evidence="2 3">
    <name type="scientific">Candidatus Gottesmanbacteria bacterium RIFCSPHIGHO2_01_FULL_40_15</name>
    <dbReference type="NCBI Taxonomy" id="1798376"/>
    <lineage>
        <taxon>Bacteria</taxon>
        <taxon>Candidatus Gottesmaniibacteriota</taxon>
    </lineage>
</organism>
<dbReference type="EMBL" id="MFJF01000012">
    <property type="protein sequence ID" value="OGG06986.1"/>
    <property type="molecule type" value="Genomic_DNA"/>
</dbReference>
<evidence type="ECO:0000256" key="1">
    <source>
        <dbReference type="SAM" id="Phobius"/>
    </source>
</evidence>
<keyword evidence="1" id="KW-0472">Membrane</keyword>
<dbReference type="Proteomes" id="UP000177354">
    <property type="component" value="Unassembled WGS sequence"/>
</dbReference>
<dbReference type="AlphaFoldDB" id="A0A1F5Z3I8"/>
<evidence type="ECO:0000313" key="2">
    <source>
        <dbReference type="EMBL" id="OGG06986.1"/>
    </source>
</evidence>
<keyword evidence="1" id="KW-1133">Transmembrane helix</keyword>
<name>A0A1F5Z3I8_9BACT</name>
<accession>A0A1F5Z3I8</accession>
<keyword evidence="1" id="KW-0812">Transmembrane</keyword>
<evidence type="ECO:0008006" key="4">
    <source>
        <dbReference type="Google" id="ProtNLM"/>
    </source>
</evidence>
<dbReference type="InterPro" id="IPR025101">
    <property type="entry name" value="DUF4012"/>
</dbReference>
<comment type="caution">
    <text evidence="2">The sequence shown here is derived from an EMBL/GenBank/DDBJ whole genome shotgun (WGS) entry which is preliminary data.</text>
</comment>
<gene>
    <name evidence="2" type="ORF">A2777_03900</name>
</gene>
<protein>
    <recommendedName>
        <fullName evidence="4">DUF4012 domain-containing protein</fullName>
    </recommendedName>
</protein>
<feature type="transmembrane region" description="Helical" evidence="1">
    <location>
        <begin position="177"/>
        <end position="197"/>
    </location>
</feature>
<reference evidence="2 3" key="1">
    <citation type="journal article" date="2016" name="Nat. Commun.">
        <title>Thousands of microbial genomes shed light on interconnected biogeochemical processes in an aquifer system.</title>
        <authorList>
            <person name="Anantharaman K."/>
            <person name="Brown C.T."/>
            <person name="Hug L.A."/>
            <person name="Sharon I."/>
            <person name="Castelle C.J."/>
            <person name="Probst A.J."/>
            <person name="Thomas B.C."/>
            <person name="Singh A."/>
            <person name="Wilkins M.J."/>
            <person name="Karaoz U."/>
            <person name="Brodie E.L."/>
            <person name="Williams K.H."/>
            <person name="Hubbard S.S."/>
            <person name="Banfield J.F."/>
        </authorList>
    </citation>
    <scope>NUCLEOTIDE SEQUENCE [LARGE SCALE GENOMIC DNA]</scope>
</reference>
<evidence type="ECO:0000313" key="3">
    <source>
        <dbReference type="Proteomes" id="UP000177354"/>
    </source>
</evidence>
<dbReference type="Pfam" id="PF13196">
    <property type="entry name" value="DUF4012"/>
    <property type="match status" value="1"/>
</dbReference>